<evidence type="ECO:0000313" key="2">
    <source>
        <dbReference type="Proteomes" id="UP000245489"/>
    </source>
</evidence>
<dbReference type="RefSeq" id="WP_109745609.1">
    <property type="nucleotide sequence ID" value="NZ_QGGO01000052.1"/>
</dbReference>
<comment type="caution">
    <text evidence="1">The sequence shown here is derived from an EMBL/GenBank/DDBJ whole genome shotgun (WGS) entry which is preliminary data.</text>
</comment>
<proteinExistence type="predicted"/>
<reference evidence="1 2" key="1">
    <citation type="submission" date="2018-05" db="EMBL/GenBank/DDBJ databases">
        <title>Genomic Encyclopedia of Archaeal and Bacterial Type Strains, Phase II (KMG-II): from individual species to whole genera.</title>
        <authorList>
            <person name="Goeker M."/>
        </authorList>
    </citation>
    <scope>NUCLEOTIDE SEQUENCE [LARGE SCALE GENOMIC DNA]</scope>
    <source>
        <strain evidence="1 2">DSM 22214</strain>
    </source>
</reference>
<evidence type="ECO:0000313" key="1">
    <source>
        <dbReference type="EMBL" id="PWK16104.1"/>
    </source>
</evidence>
<protein>
    <submittedName>
        <fullName evidence="1">Uncharacterized protein</fullName>
    </submittedName>
</protein>
<sequence length="120" mass="14004">MKFKEQFTPTTEQLEIIVGFLTNSEDEGGQVSPVKLTEAQILEKLRYTIGFTIEDSQVEMIITYRTSYVNQLNFRLETVAFVVYGFEIFPLSMFIYPDGSISEQLFNDTETYLKQYFPHD</sequence>
<dbReference type="AlphaFoldDB" id="A0A316DDL1"/>
<name>A0A316DDL1_9BACT</name>
<keyword evidence="2" id="KW-1185">Reference proteome</keyword>
<accession>A0A316DDL1</accession>
<dbReference type="EMBL" id="QGGO01000052">
    <property type="protein sequence ID" value="PWK16104.1"/>
    <property type="molecule type" value="Genomic_DNA"/>
</dbReference>
<gene>
    <name evidence="1" type="ORF">LV89_04919</name>
</gene>
<organism evidence="1 2">
    <name type="scientific">Arcicella aurantiaca</name>
    <dbReference type="NCBI Taxonomy" id="591202"/>
    <lineage>
        <taxon>Bacteria</taxon>
        <taxon>Pseudomonadati</taxon>
        <taxon>Bacteroidota</taxon>
        <taxon>Cytophagia</taxon>
        <taxon>Cytophagales</taxon>
        <taxon>Flectobacillaceae</taxon>
        <taxon>Arcicella</taxon>
    </lineage>
</organism>
<dbReference type="Proteomes" id="UP000245489">
    <property type="component" value="Unassembled WGS sequence"/>
</dbReference>